<evidence type="ECO:0008006" key="5">
    <source>
        <dbReference type="Google" id="ProtNLM"/>
    </source>
</evidence>
<feature type="region of interest" description="Disordered" evidence="1">
    <location>
        <begin position="41"/>
        <end position="87"/>
    </location>
</feature>
<evidence type="ECO:0000256" key="1">
    <source>
        <dbReference type="SAM" id="MobiDB-lite"/>
    </source>
</evidence>
<evidence type="ECO:0000313" key="3">
    <source>
        <dbReference type="EMBL" id="MEJ8645815.1"/>
    </source>
</evidence>
<proteinExistence type="predicted"/>
<dbReference type="Proteomes" id="UP001382904">
    <property type="component" value="Unassembled WGS sequence"/>
</dbReference>
<organism evidence="3 4">
    <name type="scientific">Streptomyces caledonius</name>
    <dbReference type="NCBI Taxonomy" id="3134107"/>
    <lineage>
        <taxon>Bacteria</taxon>
        <taxon>Bacillati</taxon>
        <taxon>Actinomycetota</taxon>
        <taxon>Actinomycetes</taxon>
        <taxon>Kitasatosporales</taxon>
        <taxon>Streptomycetaceae</taxon>
        <taxon>Streptomyces</taxon>
    </lineage>
</organism>
<keyword evidence="2" id="KW-0732">Signal</keyword>
<evidence type="ECO:0000256" key="2">
    <source>
        <dbReference type="SAM" id="SignalP"/>
    </source>
</evidence>
<feature type="chain" id="PRO_5045530946" description="VCBS repeat-containing protein" evidence="2">
    <location>
        <begin position="32"/>
        <end position="252"/>
    </location>
</feature>
<protein>
    <recommendedName>
        <fullName evidence="5">VCBS repeat-containing protein</fullName>
    </recommendedName>
</protein>
<dbReference type="InterPro" id="IPR028994">
    <property type="entry name" value="Integrin_alpha_N"/>
</dbReference>
<name>A0ABU8UDV1_9ACTN</name>
<dbReference type="SUPFAM" id="SSF69318">
    <property type="entry name" value="Integrin alpha N-terminal domain"/>
    <property type="match status" value="1"/>
</dbReference>
<feature type="signal peptide" evidence="2">
    <location>
        <begin position="1"/>
        <end position="31"/>
    </location>
</feature>
<accession>A0ABU8UDV1</accession>
<reference evidence="3 4" key="1">
    <citation type="submission" date="2024-03" db="EMBL/GenBank/DDBJ databases">
        <title>Novel Streptomyces species of biotechnological and ecological value are a feature of Machair soil.</title>
        <authorList>
            <person name="Prole J.R."/>
            <person name="Goodfellow M."/>
            <person name="Allenby N."/>
            <person name="Ward A.C."/>
        </authorList>
    </citation>
    <scope>NUCLEOTIDE SEQUENCE [LARGE SCALE GENOMIC DNA]</scope>
    <source>
        <strain evidence="3 4">MS1.HAVA.3</strain>
    </source>
</reference>
<feature type="region of interest" description="Disordered" evidence="1">
    <location>
        <begin position="225"/>
        <end position="252"/>
    </location>
</feature>
<comment type="caution">
    <text evidence="3">The sequence shown here is derived from an EMBL/GenBank/DDBJ whole genome shotgun (WGS) entry which is preliminary data.</text>
</comment>
<gene>
    <name evidence="3" type="ORF">WKI68_40580</name>
</gene>
<evidence type="ECO:0000313" key="4">
    <source>
        <dbReference type="Proteomes" id="UP001382904"/>
    </source>
</evidence>
<sequence>MTSSHRVRLPALAAGVLALAAGALVTAPSSAAEQHRIPGSATALPAAGPEPESASGPAPRSDRQYPSVVLPGRATEPARVAAAKPRHDVDGDGLSDMIVMEYDQSTGVYLSSISAWSDYAIYKTDPEASFKDLLPVGDVGGTTKPELLSLSFDGVLTLYEAGLKSTSAPLWSGGGWQKYNRLIATGDITGDHHPDLLARDHVGDLWLYTGTGTVSKPFNTRAKVGSGWGSTTRSSAPATSTATASATFSPAR</sequence>
<feature type="compositionally biased region" description="Low complexity" evidence="1">
    <location>
        <begin position="230"/>
        <end position="252"/>
    </location>
</feature>
<keyword evidence="4" id="KW-1185">Reference proteome</keyword>
<dbReference type="EMBL" id="JBBKAM010000004">
    <property type="protein sequence ID" value="MEJ8645815.1"/>
    <property type="molecule type" value="Genomic_DNA"/>
</dbReference>